<evidence type="ECO:0000313" key="1">
    <source>
        <dbReference type="EMBL" id="MCE0482133.1"/>
    </source>
</evidence>
<organism evidence="1 2">
    <name type="scientific">Datura stramonium</name>
    <name type="common">Jimsonweed</name>
    <name type="synonym">Common thornapple</name>
    <dbReference type="NCBI Taxonomy" id="4076"/>
    <lineage>
        <taxon>Eukaryota</taxon>
        <taxon>Viridiplantae</taxon>
        <taxon>Streptophyta</taxon>
        <taxon>Embryophyta</taxon>
        <taxon>Tracheophyta</taxon>
        <taxon>Spermatophyta</taxon>
        <taxon>Magnoliopsida</taxon>
        <taxon>eudicotyledons</taxon>
        <taxon>Gunneridae</taxon>
        <taxon>Pentapetalae</taxon>
        <taxon>asterids</taxon>
        <taxon>lamiids</taxon>
        <taxon>Solanales</taxon>
        <taxon>Solanaceae</taxon>
        <taxon>Solanoideae</taxon>
        <taxon>Datureae</taxon>
        <taxon>Datura</taxon>
    </lineage>
</organism>
<sequence>LILASSHCLDPALHRRFVDPYWRFATLSLIDHLLPQFLFLTGGSAAVCRYPPVIHWCFANATSSLN</sequence>
<accession>A0ABS8VMU5</accession>
<reference evidence="1 2" key="1">
    <citation type="journal article" date="2021" name="BMC Genomics">
        <title>Datura genome reveals duplications of psychoactive alkaloid biosynthetic genes and high mutation rate following tissue culture.</title>
        <authorList>
            <person name="Rajewski A."/>
            <person name="Carter-House D."/>
            <person name="Stajich J."/>
            <person name="Litt A."/>
        </authorList>
    </citation>
    <scope>NUCLEOTIDE SEQUENCE [LARGE SCALE GENOMIC DNA]</scope>
    <source>
        <strain evidence="1">AR-01</strain>
    </source>
</reference>
<gene>
    <name evidence="1" type="ORF">HAX54_040571</name>
</gene>
<feature type="non-terminal residue" evidence="1">
    <location>
        <position position="1"/>
    </location>
</feature>
<evidence type="ECO:0000313" key="2">
    <source>
        <dbReference type="Proteomes" id="UP000823775"/>
    </source>
</evidence>
<feature type="non-terminal residue" evidence="1">
    <location>
        <position position="66"/>
    </location>
</feature>
<dbReference type="EMBL" id="JACEIK010005743">
    <property type="protein sequence ID" value="MCE0482133.1"/>
    <property type="molecule type" value="Genomic_DNA"/>
</dbReference>
<comment type="caution">
    <text evidence="1">The sequence shown here is derived from an EMBL/GenBank/DDBJ whole genome shotgun (WGS) entry which is preliminary data.</text>
</comment>
<keyword evidence="2" id="KW-1185">Reference proteome</keyword>
<protein>
    <submittedName>
        <fullName evidence="1">Uncharacterized protein</fullName>
    </submittedName>
</protein>
<proteinExistence type="predicted"/>
<name>A0ABS8VMU5_DATST</name>
<dbReference type="Proteomes" id="UP000823775">
    <property type="component" value="Unassembled WGS sequence"/>
</dbReference>